<dbReference type="EMBL" id="BSNC01000004">
    <property type="protein sequence ID" value="GLP96277.1"/>
    <property type="molecule type" value="Genomic_DNA"/>
</dbReference>
<dbReference type="Pfam" id="PF00126">
    <property type="entry name" value="HTH_1"/>
    <property type="match status" value="1"/>
</dbReference>
<dbReference type="CDD" id="cd05466">
    <property type="entry name" value="PBP2_LTTR_substrate"/>
    <property type="match status" value="1"/>
</dbReference>
<dbReference type="InterPro" id="IPR000847">
    <property type="entry name" value="LysR_HTH_N"/>
</dbReference>
<keyword evidence="3" id="KW-0238">DNA-binding</keyword>
<proteinExistence type="inferred from homology"/>
<dbReference type="InterPro" id="IPR036388">
    <property type="entry name" value="WH-like_DNA-bd_sf"/>
</dbReference>
<evidence type="ECO:0000256" key="1">
    <source>
        <dbReference type="ARBA" id="ARBA00009437"/>
    </source>
</evidence>
<dbReference type="SUPFAM" id="SSF53850">
    <property type="entry name" value="Periplasmic binding protein-like II"/>
    <property type="match status" value="1"/>
</dbReference>
<dbReference type="SUPFAM" id="SSF46785">
    <property type="entry name" value="Winged helix' DNA-binding domain"/>
    <property type="match status" value="1"/>
</dbReference>
<dbReference type="Gene3D" id="1.10.10.10">
    <property type="entry name" value="Winged helix-like DNA-binding domain superfamily/Winged helix DNA-binding domain"/>
    <property type="match status" value="1"/>
</dbReference>
<keyword evidence="2" id="KW-0805">Transcription regulation</keyword>
<comment type="caution">
    <text evidence="6">The sequence shown here is derived from an EMBL/GenBank/DDBJ whole genome shotgun (WGS) entry which is preliminary data.</text>
</comment>
<dbReference type="PANTHER" id="PTHR30126:SF91">
    <property type="entry name" value="LYSR FAMILY TRANSCRIPTIONAL REGULATOR"/>
    <property type="match status" value="1"/>
</dbReference>
<organism evidence="6 7">
    <name type="scientific">Paraferrimonas sedimenticola</name>
    <dbReference type="NCBI Taxonomy" id="375674"/>
    <lineage>
        <taxon>Bacteria</taxon>
        <taxon>Pseudomonadati</taxon>
        <taxon>Pseudomonadota</taxon>
        <taxon>Gammaproteobacteria</taxon>
        <taxon>Alteromonadales</taxon>
        <taxon>Ferrimonadaceae</taxon>
        <taxon>Paraferrimonas</taxon>
    </lineage>
</organism>
<dbReference type="InterPro" id="IPR036390">
    <property type="entry name" value="WH_DNA-bd_sf"/>
</dbReference>
<name>A0AA37RX32_9GAMM</name>
<evidence type="ECO:0000313" key="7">
    <source>
        <dbReference type="Proteomes" id="UP001161422"/>
    </source>
</evidence>
<comment type="similarity">
    <text evidence="1">Belongs to the LysR transcriptional regulatory family.</text>
</comment>
<keyword evidence="7" id="KW-1185">Reference proteome</keyword>
<dbReference type="Proteomes" id="UP001161422">
    <property type="component" value="Unassembled WGS sequence"/>
</dbReference>
<protein>
    <submittedName>
        <fullName evidence="6">Transcriptional regulator</fullName>
    </submittedName>
</protein>
<dbReference type="GO" id="GO:0003700">
    <property type="term" value="F:DNA-binding transcription factor activity"/>
    <property type="evidence" value="ECO:0007669"/>
    <property type="project" value="InterPro"/>
</dbReference>
<dbReference type="GO" id="GO:0000976">
    <property type="term" value="F:transcription cis-regulatory region binding"/>
    <property type="evidence" value="ECO:0007669"/>
    <property type="project" value="TreeGrafter"/>
</dbReference>
<dbReference type="InterPro" id="IPR005119">
    <property type="entry name" value="LysR_subst-bd"/>
</dbReference>
<reference evidence="6" key="1">
    <citation type="journal article" date="2014" name="Int. J. Syst. Evol. Microbiol.">
        <title>Complete genome sequence of Corynebacterium casei LMG S-19264T (=DSM 44701T), isolated from a smear-ripened cheese.</title>
        <authorList>
            <consortium name="US DOE Joint Genome Institute (JGI-PGF)"/>
            <person name="Walter F."/>
            <person name="Albersmeier A."/>
            <person name="Kalinowski J."/>
            <person name="Ruckert C."/>
        </authorList>
    </citation>
    <scope>NUCLEOTIDE SEQUENCE</scope>
    <source>
        <strain evidence="6">NBRC 101628</strain>
    </source>
</reference>
<evidence type="ECO:0000313" key="6">
    <source>
        <dbReference type="EMBL" id="GLP96277.1"/>
    </source>
</evidence>
<reference evidence="6" key="2">
    <citation type="submission" date="2023-01" db="EMBL/GenBank/DDBJ databases">
        <title>Draft genome sequence of Paraferrimonas sedimenticola strain NBRC 101628.</title>
        <authorList>
            <person name="Sun Q."/>
            <person name="Mori K."/>
        </authorList>
    </citation>
    <scope>NUCLEOTIDE SEQUENCE</scope>
    <source>
        <strain evidence="6">NBRC 101628</strain>
    </source>
</reference>
<evidence type="ECO:0000256" key="2">
    <source>
        <dbReference type="ARBA" id="ARBA00023015"/>
    </source>
</evidence>
<evidence type="ECO:0000256" key="4">
    <source>
        <dbReference type="ARBA" id="ARBA00023163"/>
    </source>
</evidence>
<dbReference type="Pfam" id="PF03466">
    <property type="entry name" value="LysR_substrate"/>
    <property type="match status" value="1"/>
</dbReference>
<evidence type="ECO:0000256" key="3">
    <source>
        <dbReference type="ARBA" id="ARBA00023125"/>
    </source>
</evidence>
<sequence length="296" mass="32904">MLQMDQLVAFLETVETGSFSAAAKSLSTNKTRVSQLVEELEIELNLKLFDRAPHQPKLTDEGAEVLKRARIMIHQHNRLIGLSSSLADSGVTELRIGLGRLMPMSYVDEALVKLANRFPDLQVKVERGSHEVLRHKIEQGELDVFVQIMGGGTLAEFVDLYECRPLAWKYVCSPDSDLLTLNEIDMDALSSYRQIVCDALSELPLTELLGTASTQVWSVSEQLDVIQMVEQDLGFALVPASMVDERVAIGALSVFEPVFRPIAQPILTPVECFLRPSVKADSVQSYLLQQLLHIQG</sequence>
<dbReference type="Gene3D" id="3.40.190.290">
    <property type="match status" value="1"/>
</dbReference>
<gene>
    <name evidence="6" type="ORF">GCM10007895_15830</name>
</gene>
<dbReference type="PANTHER" id="PTHR30126">
    <property type="entry name" value="HTH-TYPE TRANSCRIPTIONAL REGULATOR"/>
    <property type="match status" value="1"/>
</dbReference>
<keyword evidence="4" id="KW-0804">Transcription</keyword>
<dbReference type="AlphaFoldDB" id="A0AA37RX32"/>
<accession>A0AA37RX32</accession>
<evidence type="ECO:0000259" key="5">
    <source>
        <dbReference type="PROSITE" id="PS50931"/>
    </source>
</evidence>
<feature type="domain" description="HTH lysR-type" evidence="5">
    <location>
        <begin position="2"/>
        <end position="59"/>
    </location>
</feature>
<dbReference type="PROSITE" id="PS50931">
    <property type="entry name" value="HTH_LYSR"/>
    <property type="match status" value="1"/>
</dbReference>